<evidence type="ECO:0000256" key="3">
    <source>
        <dbReference type="ARBA" id="ARBA00022723"/>
    </source>
</evidence>
<dbReference type="GO" id="GO:0020037">
    <property type="term" value="F:heme binding"/>
    <property type="evidence" value="ECO:0007669"/>
    <property type="project" value="InterPro"/>
</dbReference>
<sequence>MTLFDEIGGFETLKRINKAFYDKVYAHPWLGQYFKLLPREQIEKQQADFIAQAIGGPDNYRGKAVISAHLHIFITEELFQIRESLLQAAFQETGAPAALIEKWNKIDQAFKPALISRSVAECSPRFPGDGILSFSAPEKTSAIK</sequence>
<dbReference type="InterPro" id="IPR001486">
    <property type="entry name" value="Hemoglobin_trunc"/>
</dbReference>
<organism evidence="6 7">
    <name type="scientific">Candidatus Methylospira mobilis</name>
    <dbReference type="NCBI Taxonomy" id="1808979"/>
    <lineage>
        <taxon>Bacteria</taxon>
        <taxon>Pseudomonadati</taxon>
        <taxon>Pseudomonadota</taxon>
        <taxon>Gammaproteobacteria</taxon>
        <taxon>Methylococcales</taxon>
        <taxon>Methylococcaceae</taxon>
        <taxon>Candidatus Methylospira</taxon>
    </lineage>
</organism>
<gene>
    <name evidence="6" type="ORF">F6R98_15100</name>
</gene>
<dbReference type="KEGG" id="mmob:F6R98_15100"/>
<keyword evidence="1" id="KW-0813">Transport</keyword>
<evidence type="ECO:0000313" key="7">
    <source>
        <dbReference type="Proteomes" id="UP000325755"/>
    </source>
</evidence>
<evidence type="ECO:0000256" key="5">
    <source>
        <dbReference type="PIRSR" id="PIRSR601486-1"/>
    </source>
</evidence>
<name>A0A5Q0BJQ7_9GAMM</name>
<dbReference type="InParanoid" id="A0A5Q0BJQ7"/>
<accession>A0A5Q0BJQ7</accession>
<feature type="binding site" description="distal binding residue" evidence="5">
    <location>
        <position position="69"/>
    </location>
    <ligand>
        <name>heme</name>
        <dbReference type="ChEBI" id="CHEBI:30413"/>
    </ligand>
    <ligandPart>
        <name>Fe</name>
        <dbReference type="ChEBI" id="CHEBI:18248"/>
    </ligandPart>
</feature>
<protein>
    <submittedName>
        <fullName evidence="6">Group 1 truncated hemoglobin</fullName>
    </submittedName>
</protein>
<dbReference type="RefSeq" id="WP_153249766.1">
    <property type="nucleotide sequence ID" value="NZ_CP044205.1"/>
</dbReference>
<dbReference type="InterPro" id="IPR009050">
    <property type="entry name" value="Globin-like_sf"/>
</dbReference>
<dbReference type="AlphaFoldDB" id="A0A5Q0BJQ7"/>
<proteinExistence type="predicted"/>
<evidence type="ECO:0000313" key="6">
    <source>
        <dbReference type="EMBL" id="QFY43789.1"/>
    </source>
</evidence>
<dbReference type="CDD" id="cd00454">
    <property type="entry name" value="TrHb1_N"/>
    <property type="match status" value="1"/>
</dbReference>
<dbReference type="Pfam" id="PF01152">
    <property type="entry name" value="Bac_globin"/>
    <property type="match status" value="1"/>
</dbReference>
<dbReference type="OrthoDB" id="9795814at2"/>
<dbReference type="InterPro" id="IPR012292">
    <property type="entry name" value="Globin/Proto"/>
</dbReference>
<dbReference type="Proteomes" id="UP000325755">
    <property type="component" value="Chromosome"/>
</dbReference>
<keyword evidence="4 5" id="KW-0408">Iron</keyword>
<evidence type="ECO:0000256" key="4">
    <source>
        <dbReference type="ARBA" id="ARBA00023004"/>
    </source>
</evidence>
<dbReference type="GO" id="GO:0019825">
    <property type="term" value="F:oxygen binding"/>
    <property type="evidence" value="ECO:0007669"/>
    <property type="project" value="InterPro"/>
</dbReference>
<evidence type="ECO:0000256" key="2">
    <source>
        <dbReference type="ARBA" id="ARBA00022617"/>
    </source>
</evidence>
<keyword evidence="2 5" id="KW-0349">Heme</keyword>
<reference evidence="6 7" key="1">
    <citation type="submission" date="2019-09" db="EMBL/GenBank/DDBJ databases">
        <title>Ecophysiology of the spiral-shaped methanotroph Methylospira mobilis as revealed by the complete genome sequence.</title>
        <authorList>
            <person name="Oshkin I.Y."/>
            <person name="Dedysh S.N."/>
            <person name="Miroshnikov K."/>
            <person name="Danilova O.V."/>
            <person name="Hakobyan A."/>
            <person name="Liesack W."/>
        </authorList>
    </citation>
    <scope>NUCLEOTIDE SEQUENCE [LARGE SCALE GENOMIC DNA]</scope>
    <source>
        <strain evidence="6 7">Shm1</strain>
    </source>
</reference>
<keyword evidence="7" id="KW-1185">Reference proteome</keyword>
<dbReference type="EMBL" id="CP044205">
    <property type="protein sequence ID" value="QFY43789.1"/>
    <property type="molecule type" value="Genomic_DNA"/>
</dbReference>
<keyword evidence="3 5" id="KW-0479">Metal-binding</keyword>
<dbReference type="GO" id="GO:0046872">
    <property type="term" value="F:metal ion binding"/>
    <property type="evidence" value="ECO:0007669"/>
    <property type="project" value="UniProtKB-KW"/>
</dbReference>
<dbReference type="SUPFAM" id="SSF46458">
    <property type="entry name" value="Globin-like"/>
    <property type="match status" value="1"/>
</dbReference>
<dbReference type="Gene3D" id="1.10.490.10">
    <property type="entry name" value="Globins"/>
    <property type="match status" value="1"/>
</dbReference>
<evidence type="ECO:0000256" key="1">
    <source>
        <dbReference type="ARBA" id="ARBA00022448"/>
    </source>
</evidence>